<evidence type="ECO:0000313" key="3">
    <source>
        <dbReference type="Proteomes" id="UP000580250"/>
    </source>
</evidence>
<sequence>MTANNSLYCGTAYRSVAFGTWSVGDASRHFEEKKKCRSSGGSEGIKSSQQNLPSINSQQNSNSKIKNKNEIKSEEPRRRRNLLINNKMNKLNKNSDFYSSTEYVKHNNNFNSGFSLQNAISMSESFPPLFNNYFNTSLETLNFSSNFKENCCPVSSRTNDFKICNNIPIQRQRTKSLDNGTCFSLATSLHNNRKNPIRQITNSTNILTSSTTSILPKTRAISEKREFIENTKINLFNYPRLEQAKQFIKRFYNSTTNLKLKKKKRKEKINEQKLRMYGSAVGPFFEFRKPCQEELPLLPYNIHYKIDSSPECSNHSNSFYIKENEHPKPLKTTPSNHLNSQLVNKQNSKKLFSQKLQQNNHNNTSSPSTSSFNSFTVNSPFSSISENKNRLTLPIKQLVNSQTKINSFPLISESPDSAFGDSIDITPNNNFMNWTELFDYLRKEIVEMNVKDTQILHNLEEIQNELEDILYLFKK</sequence>
<feature type="compositionally biased region" description="Low complexity" evidence="1">
    <location>
        <begin position="47"/>
        <end position="64"/>
    </location>
</feature>
<reference evidence="2 3" key="1">
    <citation type="submission" date="2020-08" db="EMBL/GenBank/DDBJ databases">
        <authorList>
            <person name="Koutsovoulos G."/>
            <person name="Danchin GJ E."/>
        </authorList>
    </citation>
    <scope>NUCLEOTIDE SEQUENCE [LARGE SCALE GENOMIC DNA]</scope>
</reference>
<dbReference type="Proteomes" id="UP000580250">
    <property type="component" value="Unassembled WGS sequence"/>
</dbReference>
<accession>A0A6V7UV96</accession>
<name>A0A6V7UV96_MELEN</name>
<dbReference type="AlphaFoldDB" id="A0A6V7UV96"/>
<dbReference type="OrthoDB" id="5877602at2759"/>
<evidence type="ECO:0000256" key="1">
    <source>
        <dbReference type="SAM" id="MobiDB-lite"/>
    </source>
</evidence>
<comment type="caution">
    <text evidence="2">The sequence shown here is derived from an EMBL/GenBank/DDBJ whole genome shotgun (WGS) entry which is preliminary data.</text>
</comment>
<organism evidence="2 3">
    <name type="scientific">Meloidogyne enterolobii</name>
    <name type="common">Root-knot nematode worm</name>
    <name type="synonym">Meloidogyne mayaguensis</name>
    <dbReference type="NCBI Taxonomy" id="390850"/>
    <lineage>
        <taxon>Eukaryota</taxon>
        <taxon>Metazoa</taxon>
        <taxon>Ecdysozoa</taxon>
        <taxon>Nematoda</taxon>
        <taxon>Chromadorea</taxon>
        <taxon>Rhabditida</taxon>
        <taxon>Tylenchina</taxon>
        <taxon>Tylenchomorpha</taxon>
        <taxon>Tylenchoidea</taxon>
        <taxon>Meloidogynidae</taxon>
        <taxon>Meloidogyninae</taxon>
        <taxon>Meloidogyne</taxon>
    </lineage>
</organism>
<gene>
    <name evidence="2" type="ORF">MENT_LOCUS17637</name>
</gene>
<feature type="compositionally biased region" description="Basic and acidic residues" evidence="1">
    <location>
        <begin position="67"/>
        <end position="77"/>
    </location>
</feature>
<proteinExistence type="predicted"/>
<evidence type="ECO:0000313" key="2">
    <source>
        <dbReference type="EMBL" id="CAD2166151.1"/>
    </source>
</evidence>
<protein>
    <submittedName>
        <fullName evidence="2">Uncharacterized protein</fullName>
    </submittedName>
</protein>
<dbReference type="EMBL" id="CAJEWN010000115">
    <property type="protein sequence ID" value="CAD2166151.1"/>
    <property type="molecule type" value="Genomic_DNA"/>
</dbReference>
<feature type="region of interest" description="Disordered" evidence="1">
    <location>
        <begin position="34"/>
        <end position="80"/>
    </location>
</feature>